<dbReference type="EMBL" id="LJZX01000040">
    <property type="protein sequence ID" value="PKQ77021.1"/>
    <property type="molecule type" value="Genomic_DNA"/>
</dbReference>
<accession>A0A2N3IWI0</accession>
<protein>
    <submittedName>
        <fullName evidence="1">Uncharacterized protein</fullName>
    </submittedName>
</protein>
<proteinExistence type="predicted"/>
<comment type="caution">
    <text evidence="1">The sequence shown here is derived from an EMBL/GenBank/DDBJ whole genome shotgun (WGS) entry which is preliminary data.</text>
</comment>
<reference evidence="1 2" key="1">
    <citation type="journal article" date="2017" name="Front. Microbiol.">
        <title>Strong Genomic and Phenotypic Heterogeneity in the Aeromonas sobria Species Complex.</title>
        <authorList>
            <person name="Gauthier J."/>
            <person name="Vincent A.T."/>
            <person name="Charette S.J."/>
            <person name="Derome N."/>
        </authorList>
    </citation>
    <scope>NUCLEOTIDE SEQUENCE [LARGE SCALE GENOMIC DNA]</scope>
    <source>
        <strain evidence="1 2">JF2635</strain>
    </source>
</reference>
<name>A0A2N3IWI0_AERSO</name>
<evidence type="ECO:0000313" key="2">
    <source>
        <dbReference type="Proteomes" id="UP000233526"/>
    </source>
</evidence>
<organism evidence="1 2">
    <name type="scientific">Aeromonas sobria</name>
    <dbReference type="NCBI Taxonomy" id="646"/>
    <lineage>
        <taxon>Bacteria</taxon>
        <taxon>Pseudomonadati</taxon>
        <taxon>Pseudomonadota</taxon>
        <taxon>Gammaproteobacteria</taxon>
        <taxon>Aeromonadales</taxon>
        <taxon>Aeromonadaceae</taxon>
        <taxon>Aeromonas</taxon>
    </lineage>
</organism>
<sequence>MMAKKIGVASWVEDTRRKSEEAAKEGRKLINEEGVKTKEQSANIMFEYPWQMHDPDSKEREKTVSSIKVNEFTKEVLIYLSKETMVSERKRITNIVELAVRDIAEKIENGKFKSN</sequence>
<dbReference type="AlphaFoldDB" id="A0A2N3IWI0"/>
<gene>
    <name evidence="1" type="ORF">AOX56_17775</name>
</gene>
<evidence type="ECO:0000313" key="1">
    <source>
        <dbReference type="EMBL" id="PKQ77021.1"/>
    </source>
</evidence>
<dbReference type="RefSeq" id="WP_101318658.1">
    <property type="nucleotide sequence ID" value="NZ_CAWNSS010000040.1"/>
</dbReference>
<dbReference type="Proteomes" id="UP000233526">
    <property type="component" value="Unassembled WGS sequence"/>
</dbReference>